<keyword evidence="1" id="KW-0472">Membrane</keyword>
<keyword evidence="1" id="KW-1133">Transmembrane helix</keyword>
<keyword evidence="1" id="KW-0812">Transmembrane</keyword>
<name>A0A7Y8GSE8_9BURK</name>
<feature type="transmembrane region" description="Helical" evidence="1">
    <location>
        <begin position="77"/>
        <end position="97"/>
    </location>
</feature>
<dbReference type="Proteomes" id="UP000545507">
    <property type="component" value="Unassembled WGS sequence"/>
</dbReference>
<dbReference type="EMBL" id="VYGV01000001">
    <property type="protein sequence ID" value="NWF44020.1"/>
    <property type="molecule type" value="Genomic_DNA"/>
</dbReference>
<reference evidence="2 3" key="1">
    <citation type="submission" date="2019-09" db="EMBL/GenBank/DDBJ databases">
        <title>Hydrogenophaga aromatica sp. nov., isolated from a para-xylene-degrading enrichment culture.</title>
        <authorList>
            <person name="Tancsics A."/>
            <person name="Banerjee S."/>
        </authorList>
    </citation>
    <scope>NUCLEOTIDE SEQUENCE [LARGE SCALE GENOMIC DNA]</scope>
    <source>
        <strain evidence="2 3">D2P1</strain>
    </source>
</reference>
<dbReference type="AlphaFoldDB" id="A0A7Y8GSE8"/>
<evidence type="ECO:0000256" key="1">
    <source>
        <dbReference type="SAM" id="Phobius"/>
    </source>
</evidence>
<feature type="transmembrane region" description="Helical" evidence="1">
    <location>
        <begin position="6"/>
        <end position="28"/>
    </location>
</feature>
<sequence>MDAYHVLMVHFPIALWMTATLAIFLRVFSDGPLAKSVDHALVPLLSASLVFGIIAFAIGLMVWPWETISASALGRNHVLLASWTVAFWAVILFVRWRRGESVWQGMSRWVMAGLAFLGSALLGITGTLGGHLVGIYTEVSDLLRLLGWEVYTTYYVPNTTLIALGVISLLLLVMAFWGRKAA</sequence>
<comment type="caution">
    <text evidence="2">The sequence shown here is derived from an EMBL/GenBank/DDBJ whole genome shotgun (WGS) entry which is preliminary data.</text>
</comment>
<evidence type="ECO:0000313" key="2">
    <source>
        <dbReference type="EMBL" id="NWF44020.1"/>
    </source>
</evidence>
<keyword evidence="3" id="KW-1185">Reference proteome</keyword>
<evidence type="ECO:0000313" key="3">
    <source>
        <dbReference type="Proteomes" id="UP000545507"/>
    </source>
</evidence>
<gene>
    <name evidence="2" type="ORF">F3K02_01960</name>
</gene>
<proteinExistence type="predicted"/>
<feature type="transmembrane region" description="Helical" evidence="1">
    <location>
        <begin position="154"/>
        <end position="177"/>
    </location>
</feature>
<feature type="transmembrane region" description="Helical" evidence="1">
    <location>
        <begin position="40"/>
        <end position="65"/>
    </location>
</feature>
<dbReference type="RefSeq" id="WP_177132716.1">
    <property type="nucleotide sequence ID" value="NZ_JAGPWB010000003.1"/>
</dbReference>
<feature type="transmembrane region" description="Helical" evidence="1">
    <location>
        <begin position="109"/>
        <end position="134"/>
    </location>
</feature>
<organism evidence="2 3">
    <name type="scientific">Hydrogenophaga aromaticivorans</name>
    <dbReference type="NCBI Taxonomy" id="2610898"/>
    <lineage>
        <taxon>Bacteria</taxon>
        <taxon>Pseudomonadati</taxon>
        <taxon>Pseudomonadota</taxon>
        <taxon>Betaproteobacteria</taxon>
        <taxon>Burkholderiales</taxon>
        <taxon>Comamonadaceae</taxon>
        <taxon>Hydrogenophaga</taxon>
    </lineage>
</organism>
<accession>A0A7Y8GSE8</accession>
<protein>
    <submittedName>
        <fullName evidence="2">Heme ABC transporter permease</fullName>
    </submittedName>
</protein>